<gene>
    <name evidence="1" type="ORF">MPPM_4332</name>
</gene>
<name>A0A160PHM0_9HYPH</name>
<dbReference type="EMBL" id="AP014809">
    <property type="protein sequence ID" value="BAU92937.1"/>
    <property type="molecule type" value="Genomic_DNA"/>
</dbReference>
<evidence type="ECO:0000313" key="2">
    <source>
        <dbReference type="Proteomes" id="UP000218288"/>
    </source>
</evidence>
<accession>A0A160PHM0</accession>
<proteinExistence type="predicted"/>
<sequence>MIVGMGLAAPEDTLMLDAKPAAFQEPRSLIGSWRRFGSVGPVYEIVGVTEKATDRPQMRIRVLETGEELDYPLTDLLDDPAEG</sequence>
<organism evidence="1 2">
    <name type="scientific">Methylorubrum populi</name>
    <dbReference type="NCBI Taxonomy" id="223967"/>
    <lineage>
        <taxon>Bacteria</taxon>
        <taxon>Pseudomonadati</taxon>
        <taxon>Pseudomonadota</taxon>
        <taxon>Alphaproteobacteria</taxon>
        <taxon>Hyphomicrobiales</taxon>
        <taxon>Methylobacteriaceae</taxon>
        <taxon>Methylorubrum</taxon>
    </lineage>
</organism>
<dbReference type="Pfam" id="PF17375">
    <property type="entry name" value="DUF5397"/>
    <property type="match status" value="1"/>
</dbReference>
<dbReference type="AlphaFoldDB" id="A0A160PHM0"/>
<protein>
    <submittedName>
        <fullName evidence="1">Uncharacterized protein</fullName>
    </submittedName>
</protein>
<dbReference type="Proteomes" id="UP000218288">
    <property type="component" value="Chromosome"/>
</dbReference>
<reference evidence="1 2" key="1">
    <citation type="journal article" date="2016" name="Genome Announc.">
        <title>Complete Genome Sequence of Methylobacterium populi P-1M, Isolated from Pink-Pigmented Household Biofilm.</title>
        <authorList>
            <person name="Morohoshi T."/>
            <person name="Ikeda T."/>
        </authorList>
    </citation>
    <scope>NUCLEOTIDE SEQUENCE [LARGE SCALE GENOMIC DNA]</scope>
    <source>
        <strain evidence="1 2">P-1M</strain>
    </source>
</reference>
<dbReference type="InterPro" id="IPR035335">
    <property type="entry name" value="DUF5397"/>
</dbReference>
<evidence type="ECO:0000313" key="1">
    <source>
        <dbReference type="EMBL" id="BAU92937.1"/>
    </source>
</evidence>